<evidence type="ECO:0000313" key="2">
    <source>
        <dbReference type="Proteomes" id="UP001281761"/>
    </source>
</evidence>
<keyword evidence="2" id="KW-1185">Reference proteome</keyword>
<sequence length="213" mass="23866">MISSKVSEYSPFLNWNRNDPVTVDSVALVFSSLASMLKDNSPIDETLGLHTSQFVRSISWNIPLLFTSRQLMMALSKLFADPISVFVDSIVLLLSLPFPSVVDAAILIVQRCFKESRSTMMKLHPSLWGYRTMTNKGLQNLLTINKNGLLHAILEILLAGLRFTSVDSIPDVPPGYMMTPEWIGKRMLPESISERFNKRLCVQCDQAVDAVDS</sequence>
<gene>
    <name evidence="1" type="ORF">BLNAU_18468</name>
</gene>
<comment type="caution">
    <text evidence="1">The sequence shown here is derived from an EMBL/GenBank/DDBJ whole genome shotgun (WGS) entry which is preliminary data.</text>
</comment>
<dbReference type="Proteomes" id="UP001281761">
    <property type="component" value="Unassembled WGS sequence"/>
</dbReference>
<reference evidence="1 2" key="1">
    <citation type="journal article" date="2022" name="bioRxiv">
        <title>Genomics of Preaxostyla Flagellates Illuminates Evolutionary Transitions and the Path Towards Mitochondrial Loss.</title>
        <authorList>
            <person name="Novak L.V.F."/>
            <person name="Treitli S.C."/>
            <person name="Pyrih J."/>
            <person name="Halakuc P."/>
            <person name="Pipaliya S.V."/>
            <person name="Vacek V."/>
            <person name="Brzon O."/>
            <person name="Soukal P."/>
            <person name="Eme L."/>
            <person name="Dacks J.B."/>
            <person name="Karnkowska A."/>
            <person name="Elias M."/>
            <person name="Hampl V."/>
        </authorList>
    </citation>
    <scope>NUCLEOTIDE SEQUENCE [LARGE SCALE GENOMIC DNA]</scope>
    <source>
        <strain evidence="1">NAU3</strain>
        <tissue evidence="1">Gut</tissue>
    </source>
</reference>
<dbReference type="EMBL" id="JARBJD010000223">
    <property type="protein sequence ID" value="KAK2946632.1"/>
    <property type="molecule type" value="Genomic_DNA"/>
</dbReference>
<name>A0ABQ9X6V1_9EUKA</name>
<proteinExistence type="predicted"/>
<accession>A0ABQ9X6V1</accession>
<evidence type="ECO:0000313" key="1">
    <source>
        <dbReference type="EMBL" id="KAK2946632.1"/>
    </source>
</evidence>
<organism evidence="1 2">
    <name type="scientific">Blattamonas nauphoetae</name>
    <dbReference type="NCBI Taxonomy" id="2049346"/>
    <lineage>
        <taxon>Eukaryota</taxon>
        <taxon>Metamonada</taxon>
        <taxon>Preaxostyla</taxon>
        <taxon>Oxymonadida</taxon>
        <taxon>Blattamonas</taxon>
    </lineage>
</organism>
<protein>
    <submittedName>
        <fullName evidence="1">Uncharacterized protein</fullName>
    </submittedName>
</protein>